<evidence type="ECO:0000313" key="2">
    <source>
        <dbReference type="Proteomes" id="UP000825935"/>
    </source>
</evidence>
<organism evidence="1 2">
    <name type="scientific">Ceratopteris richardii</name>
    <name type="common">Triangle waterfern</name>
    <dbReference type="NCBI Taxonomy" id="49495"/>
    <lineage>
        <taxon>Eukaryota</taxon>
        <taxon>Viridiplantae</taxon>
        <taxon>Streptophyta</taxon>
        <taxon>Embryophyta</taxon>
        <taxon>Tracheophyta</taxon>
        <taxon>Polypodiopsida</taxon>
        <taxon>Polypodiidae</taxon>
        <taxon>Polypodiales</taxon>
        <taxon>Pteridineae</taxon>
        <taxon>Pteridaceae</taxon>
        <taxon>Parkerioideae</taxon>
        <taxon>Ceratopteris</taxon>
    </lineage>
</organism>
<reference evidence="1" key="1">
    <citation type="submission" date="2021-08" db="EMBL/GenBank/DDBJ databases">
        <title>WGS assembly of Ceratopteris richardii.</title>
        <authorList>
            <person name="Marchant D.B."/>
            <person name="Chen G."/>
            <person name="Jenkins J."/>
            <person name="Shu S."/>
            <person name="Leebens-Mack J."/>
            <person name="Grimwood J."/>
            <person name="Schmutz J."/>
            <person name="Soltis P."/>
            <person name="Soltis D."/>
            <person name="Chen Z.-H."/>
        </authorList>
    </citation>
    <scope>NUCLEOTIDE SEQUENCE</scope>
    <source>
        <strain evidence="1">Whitten #5841</strain>
        <tissue evidence="1">Leaf</tissue>
    </source>
</reference>
<dbReference type="Proteomes" id="UP000825935">
    <property type="component" value="Chromosome 24"/>
</dbReference>
<name>A0A8T2RWF8_CERRI</name>
<proteinExistence type="predicted"/>
<dbReference type="EMBL" id="CM035429">
    <property type="protein sequence ID" value="KAH7300054.1"/>
    <property type="molecule type" value="Genomic_DNA"/>
</dbReference>
<gene>
    <name evidence="1" type="ORF">KP509_24G043000</name>
</gene>
<sequence>MVFSKVIYLHLQLFLSQSLTVELWYAGGSGCI</sequence>
<comment type="caution">
    <text evidence="1">The sequence shown here is derived from an EMBL/GenBank/DDBJ whole genome shotgun (WGS) entry which is preliminary data.</text>
</comment>
<protein>
    <submittedName>
        <fullName evidence="1">Uncharacterized protein</fullName>
    </submittedName>
</protein>
<accession>A0A8T2RWF8</accession>
<evidence type="ECO:0000313" key="1">
    <source>
        <dbReference type="EMBL" id="KAH7300054.1"/>
    </source>
</evidence>
<dbReference type="AlphaFoldDB" id="A0A8T2RWF8"/>
<keyword evidence="2" id="KW-1185">Reference proteome</keyword>